<dbReference type="InterPro" id="IPR044149">
    <property type="entry name" value="Nitrilases_CHs"/>
</dbReference>
<reference evidence="4 5" key="1">
    <citation type="submission" date="2017-09" db="EMBL/GenBank/DDBJ databases">
        <authorList>
            <person name="Ehlers B."/>
            <person name="Leendertz F.H."/>
        </authorList>
    </citation>
    <scope>NUCLEOTIDE SEQUENCE [LARGE SCALE GENOMIC DNA]</scope>
    <source>
        <strain evidence="4 5">DSM 18289</strain>
    </source>
</reference>
<dbReference type="PROSITE" id="PS50263">
    <property type="entry name" value="CN_HYDROLASE"/>
    <property type="match status" value="1"/>
</dbReference>
<keyword evidence="5" id="KW-1185">Reference proteome</keyword>
<dbReference type="InterPro" id="IPR003010">
    <property type="entry name" value="C-N_Hydrolase"/>
</dbReference>
<dbReference type="InterPro" id="IPR036526">
    <property type="entry name" value="C-N_Hydrolase_sf"/>
</dbReference>
<dbReference type="PROSITE" id="PS00920">
    <property type="entry name" value="NITRIL_CHT_1"/>
    <property type="match status" value="1"/>
</dbReference>
<dbReference type="OrthoDB" id="9803803at2"/>
<evidence type="ECO:0000313" key="5">
    <source>
        <dbReference type="Proteomes" id="UP000219439"/>
    </source>
</evidence>
<dbReference type="PANTHER" id="PTHR46044">
    <property type="entry name" value="NITRILASE"/>
    <property type="match status" value="1"/>
</dbReference>
<sequence>MKVIKPQVGPKNVPDQDHLIIGVCQMAPIFLNRQATLDKAIDQIELAAKEGCELITFGEALVPGYPFWLALTDAARFNDDKQKAIHSLYLEQGVTIERGDLADVQAAAKRNKIAIYLGIMERALDRGGHTLYCSLVYIDNQGQIASVHRKLHPTYEERLAWGSGDGHGLRTHSLGAFTLGGLNCFENWMPLSRAALYAQGENLHIGVWPGGLHNTYDLTQVLAKEGRSYVVACSGLMRKSDCPADMPSLEEILDNSGEFMANGGSCIANPDGTWLIEPVIEEEALLVAEIDHAKVRQERQNFDLAGHYSRPDVTRLVVNRQRQGLATFEDE</sequence>
<evidence type="ECO:0000259" key="3">
    <source>
        <dbReference type="PROSITE" id="PS50263"/>
    </source>
</evidence>
<dbReference type="SUPFAM" id="SSF56317">
    <property type="entry name" value="Carbon-nitrogen hydrolase"/>
    <property type="match status" value="1"/>
</dbReference>
<feature type="domain" description="CN hydrolase" evidence="3">
    <location>
        <begin position="19"/>
        <end position="292"/>
    </location>
</feature>
<name>A0A285NE61_9HYPH</name>
<dbReference type="CDD" id="cd07564">
    <property type="entry name" value="nitrilases_CHs"/>
    <property type="match status" value="1"/>
</dbReference>
<dbReference type="GO" id="GO:0000257">
    <property type="term" value="F:nitrilase activity"/>
    <property type="evidence" value="ECO:0007669"/>
    <property type="project" value="UniProtKB-ARBA"/>
</dbReference>
<comment type="similarity">
    <text evidence="1">Belongs to the carbon-nitrogen hydrolase superfamily. Nitrilase family.</text>
</comment>
<accession>A0A285NE61</accession>
<evidence type="ECO:0000313" key="4">
    <source>
        <dbReference type="EMBL" id="SNZ06216.1"/>
    </source>
</evidence>
<protein>
    <submittedName>
        <fullName evidence="4">Nitrilase</fullName>
    </submittedName>
</protein>
<dbReference type="RefSeq" id="WP_097151679.1">
    <property type="nucleotide sequence ID" value="NZ_OBEL01000001.1"/>
</dbReference>
<dbReference type="AlphaFoldDB" id="A0A285NE61"/>
<gene>
    <name evidence="4" type="ORF">SAMN06265368_0344</name>
</gene>
<proteinExistence type="inferred from homology"/>
<feature type="active site" description="Proton acceptor" evidence="2">
    <location>
        <position position="59"/>
    </location>
</feature>
<dbReference type="Pfam" id="PF00795">
    <property type="entry name" value="CN_hydrolase"/>
    <property type="match status" value="1"/>
</dbReference>
<evidence type="ECO:0000256" key="1">
    <source>
        <dbReference type="ARBA" id="ARBA00008129"/>
    </source>
</evidence>
<dbReference type="Proteomes" id="UP000219439">
    <property type="component" value="Unassembled WGS sequence"/>
</dbReference>
<dbReference type="EMBL" id="OBEL01000001">
    <property type="protein sequence ID" value="SNZ06216.1"/>
    <property type="molecule type" value="Genomic_DNA"/>
</dbReference>
<dbReference type="InterPro" id="IPR000132">
    <property type="entry name" value="Nitrilase/CN_hydratase_CS"/>
</dbReference>
<dbReference type="PANTHER" id="PTHR46044:SF1">
    <property type="entry name" value="CN HYDROLASE DOMAIN-CONTAINING PROTEIN"/>
    <property type="match status" value="1"/>
</dbReference>
<evidence type="ECO:0000256" key="2">
    <source>
        <dbReference type="PROSITE-ProRule" id="PRU10139"/>
    </source>
</evidence>
<dbReference type="Gene3D" id="3.60.110.10">
    <property type="entry name" value="Carbon-nitrogen hydrolase"/>
    <property type="match status" value="1"/>
</dbReference>
<organism evidence="4 5">
    <name type="scientific">Cohaesibacter gelatinilyticus</name>
    <dbReference type="NCBI Taxonomy" id="372072"/>
    <lineage>
        <taxon>Bacteria</taxon>
        <taxon>Pseudomonadati</taxon>
        <taxon>Pseudomonadota</taxon>
        <taxon>Alphaproteobacteria</taxon>
        <taxon>Hyphomicrobiales</taxon>
        <taxon>Cohaesibacteraceae</taxon>
    </lineage>
</organism>